<dbReference type="EMBL" id="UINC01077021">
    <property type="protein sequence ID" value="SVC16745.1"/>
    <property type="molecule type" value="Genomic_DNA"/>
</dbReference>
<organism evidence="2">
    <name type="scientific">marine metagenome</name>
    <dbReference type="NCBI Taxonomy" id="408172"/>
    <lineage>
        <taxon>unclassified sequences</taxon>
        <taxon>metagenomes</taxon>
        <taxon>ecological metagenomes</taxon>
    </lineage>
</organism>
<dbReference type="AlphaFoldDB" id="A0A382JYL5"/>
<evidence type="ECO:0000259" key="1">
    <source>
        <dbReference type="PROSITE" id="PS51880"/>
    </source>
</evidence>
<dbReference type="InterPro" id="IPR012676">
    <property type="entry name" value="TGS-like"/>
</dbReference>
<evidence type="ECO:0000313" key="2">
    <source>
        <dbReference type="EMBL" id="SVC16745.1"/>
    </source>
</evidence>
<dbReference type="Gene3D" id="3.10.20.30">
    <property type="match status" value="1"/>
</dbReference>
<gene>
    <name evidence="2" type="ORF">METZ01_LOCUS269599</name>
</gene>
<dbReference type="Pfam" id="PF02824">
    <property type="entry name" value="TGS"/>
    <property type="match status" value="1"/>
</dbReference>
<dbReference type="InterPro" id="IPR004095">
    <property type="entry name" value="TGS"/>
</dbReference>
<dbReference type="InterPro" id="IPR012675">
    <property type="entry name" value="Beta-grasp_dom_sf"/>
</dbReference>
<dbReference type="SUPFAM" id="SSF81271">
    <property type="entry name" value="TGS-like"/>
    <property type="match status" value="1"/>
</dbReference>
<protein>
    <recommendedName>
        <fullName evidence="1">TGS domain-containing protein</fullName>
    </recommendedName>
</protein>
<dbReference type="CDD" id="cd01667">
    <property type="entry name" value="TGS_ThrRS"/>
    <property type="match status" value="1"/>
</dbReference>
<proteinExistence type="predicted"/>
<reference evidence="2" key="1">
    <citation type="submission" date="2018-05" db="EMBL/GenBank/DDBJ databases">
        <authorList>
            <person name="Lanie J.A."/>
            <person name="Ng W.-L."/>
            <person name="Kazmierczak K.M."/>
            <person name="Andrzejewski T.M."/>
            <person name="Davidsen T.M."/>
            <person name="Wayne K.J."/>
            <person name="Tettelin H."/>
            <person name="Glass J.I."/>
            <person name="Rusch D."/>
            <person name="Podicherti R."/>
            <person name="Tsui H.-C.T."/>
            <person name="Winkler M.E."/>
        </authorList>
    </citation>
    <scope>NUCLEOTIDE SEQUENCE</scope>
</reference>
<dbReference type="PROSITE" id="PS51880">
    <property type="entry name" value="TGS"/>
    <property type="match status" value="1"/>
</dbReference>
<accession>A0A382JYL5</accession>
<feature type="domain" description="TGS" evidence="1">
    <location>
        <begin position="14"/>
        <end position="77"/>
    </location>
</feature>
<sequence>VEVTSSNLVPPTKSMNNIQITLPDESVKELEQGSTSADLARSIGEGLLRASIAAKVDGDVVDLHSPIVTNTNVEIITSKNPEAQEILLHSSAHL</sequence>
<name>A0A382JYL5_9ZZZZ</name>
<feature type="non-terminal residue" evidence="2">
    <location>
        <position position="1"/>
    </location>
</feature>